<keyword evidence="1 2" id="KW-0193">Cuticle</keyword>
<reference evidence="4" key="1">
    <citation type="submission" date="2017-10" db="EMBL/GenBank/DDBJ databases">
        <title>Transcriptome Assembly of Sugarcane Aphid Adults.</title>
        <authorList>
            <person name="Scully E.D."/>
            <person name="Palmer N.A."/>
            <person name="Geib S.M."/>
            <person name="Sarath G."/>
            <person name="Sattler S.E."/>
        </authorList>
    </citation>
    <scope>NUCLEOTIDE SEQUENCE</scope>
    <source>
        <tissue evidence="4">Whole body</tissue>
    </source>
</reference>
<feature type="transmembrane region" description="Helical" evidence="3">
    <location>
        <begin position="44"/>
        <end position="65"/>
    </location>
</feature>
<dbReference type="EMBL" id="GFXV01007300">
    <property type="protein sequence ID" value="MBW19105.1"/>
    <property type="molecule type" value="Transcribed_RNA"/>
</dbReference>
<evidence type="ECO:0000256" key="3">
    <source>
        <dbReference type="SAM" id="Phobius"/>
    </source>
</evidence>
<dbReference type="PANTHER" id="PTHR12236:SF95">
    <property type="entry name" value="CUTICULAR PROTEIN 76BD, ISOFORM C-RELATED"/>
    <property type="match status" value="1"/>
</dbReference>
<dbReference type="InterPro" id="IPR051217">
    <property type="entry name" value="Insect_Cuticle_Struc_Prot"/>
</dbReference>
<keyword evidence="3" id="KW-0812">Transmembrane</keyword>
<dbReference type="GO" id="GO:0005615">
    <property type="term" value="C:extracellular space"/>
    <property type="evidence" value="ECO:0007669"/>
    <property type="project" value="TreeGrafter"/>
</dbReference>
<organism evidence="4">
    <name type="scientific">Melanaphis sacchari</name>
    <dbReference type="NCBI Taxonomy" id="742174"/>
    <lineage>
        <taxon>Eukaryota</taxon>
        <taxon>Metazoa</taxon>
        <taxon>Ecdysozoa</taxon>
        <taxon>Arthropoda</taxon>
        <taxon>Hexapoda</taxon>
        <taxon>Insecta</taxon>
        <taxon>Pterygota</taxon>
        <taxon>Neoptera</taxon>
        <taxon>Paraneoptera</taxon>
        <taxon>Hemiptera</taxon>
        <taxon>Sternorrhyncha</taxon>
        <taxon>Aphidomorpha</taxon>
        <taxon>Aphidoidea</taxon>
        <taxon>Aphididae</taxon>
        <taxon>Aphidini</taxon>
        <taxon>Melanaphis</taxon>
    </lineage>
</organism>
<keyword evidence="3" id="KW-1133">Transmembrane helix</keyword>
<dbReference type="PROSITE" id="PS00233">
    <property type="entry name" value="CHIT_BIND_RR_1"/>
    <property type="match status" value="1"/>
</dbReference>
<dbReference type="PRINTS" id="PR00947">
    <property type="entry name" value="CUTICLE"/>
</dbReference>
<dbReference type="InterPro" id="IPR000618">
    <property type="entry name" value="Insect_cuticle"/>
</dbReference>
<gene>
    <name evidence="4" type="primary">CU19_7</name>
</gene>
<keyword evidence="3" id="KW-0472">Membrane</keyword>
<evidence type="ECO:0000256" key="2">
    <source>
        <dbReference type="PROSITE-ProRule" id="PRU00497"/>
    </source>
</evidence>
<dbReference type="GO" id="GO:0042302">
    <property type="term" value="F:structural constituent of cuticle"/>
    <property type="evidence" value="ECO:0007669"/>
    <property type="project" value="UniProtKB-UniRule"/>
</dbReference>
<evidence type="ECO:0000256" key="1">
    <source>
        <dbReference type="ARBA" id="ARBA00022460"/>
    </source>
</evidence>
<dbReference type="PROSITE" id="PS51155">
    <property type="entry name" value="CHIT_BIND_RR_2"/>
    <property type="match status" value="1"/>
</dbReference>
<sequence>MRRPVRSTDHTESNSVLEQPQLVLNVVFYFSTVFYYYSPFNLKMAFIQCTLAALLLHVACGSYLAHRAAAYHGGAPAAIGYHHGGSPAGYLHHGYDEAPSYDYAAYPAYSSASTYQADYPSYSSKPVDYYSPPKYSFNYGVKDYHTGDVKDQWEERDGDVVKGEYSLVEPDGTTRKVTYTADDHNGFNAVVHKSGTAHHPTKVAHAPVYHHAYRR</sequence>
<proteinExistence type="predicted"/>
<name>A0A2H8TXS9_9HEMI</name>
<dbReference type="Pfam" id="PF00379">
    <property type="entry name" value="Chitin_bind_4"/>
    <property type="match status" value="1"/>
</dbReference>
<protein>
    <submittedName>
        <fullName evidence="4">Cuticle protein 19</fullName>
    </submittedName>
</protein>
<dbReference type="AlphaFoldDB" id="A0A2H8TXS9"/>
<evidence type="ECO:0000313" key="4">
    <source>
        <dbReference type="EMBL" id="MBW19105.1"/>
    </source>
</evidence>
<accession>A0A2H8TXS9</accession>
<dbReference type="OrthoDB" id="6427684at2759"/>
<dbReference type="GO" id="GO:0031012">
    <property type="term" value="C:extracellular matrix"/>
    <property type="evidence" value="ECO:0007669"/>
    <property type="project" value="TreeGrafter"/>
</dbReference>
<dbReference type="InterPro" id="IPR031311">
    <property type="entry name" value="CHIT_BIND_RR_consensus"/>
</dbReference>
<feature type="transmembrane region" description="Helical" evidence="3">
    <location>
        <begin position="21"/>
        <end position="38"/>
    </location>
</feature>
<dbReference type="PANTHER" id="PTHR12236">
    <property type="entry name" value="STRUCTURAL CONTITUENT OF CUTICLE"/>
    <property type="match status" value="1"/>
</dbReference>